<dbReference type="Proteomes" id="UP001056120">
    <property type="component" value="Linkage Group LG20"/>
</dbReference>
<protein>
    <submittedName>
        <fullName evidence="1">Uncharacterized protein</fullName>
    </submittedName>
</protein>
<reference evidence="2" key="1">
    <citation type="journal article" date="2022" name="Mol. Ecol. Resour.">
        <title>The genomes of chicory, endive, great burdock and yacon provide insights into Asteraceae palaeo-polyploidization history and plant inulin production.</title>
        <authorList>
            <person name="Fan W."/>
            <person name="Wang S."/>
            <person name="Wang H."/>
            <person name="Wang A."/>
            <person name="Jiang F."/>
            <person name="Liu H."/>
            <person name="Zhao H."/>
            <person name="Xu D."/>
            <person name="Zhang Y."/>
        </authorList>
    </citation>
    <scope>NUCLEOTIDE SEQUENCE [LARGE SCALE GENOMIC DNA]</scope>
    <source>
        <strain evidence="2">cv. Yunnan</strain>
    </source>
</reference>
<organism evidence="1 2">
    <name type="scientific">Smallanthus sonchifolius</name>
    <dbReference type="NCBI Taxonomy" id="185202"/>
    <lineage>
        <taxon>Eukaryota</taxon>
        <taxon>Viridiplantae</taxon>
        <taxon>Streptophyta</taxon>
        <taxon>Embryophyta</taxon>
        <taxon>Tracheophyta</taxon>
        <taxon>Spermatophyta</taxon>
        <taxon>Magnoliopsida</taxon>
        <taxon>eudicotyledons</taxon>
        <taxon>Gunneridae</taxon>
        <taxon>Pentapetalae</taxon>
        <taxon>asterids</taxon>
        <taxon>campanulids</taxon>
        <taxon>Asterales</taxon>
        <taxon>Asteraceae</taxon>
        <taxon>Asteroideae</taxon>
        <taxon>Heliantheae alliance</taxon>
        <taxon>Millerieae</taxon>
        <taxon>Smallanthus</taxon>
    </lineage>
</organism>
<comment type="caution">
    <text evidence="1">The sequence shown here is derived from an EMBL/GenBank/DDBJ whole genome shotgun (WGS) entry which is preliminary data.</text>
</comment>
<sequence length="203" mass="22097">MADADLLFLALCVFLLPVFLLIFLKLIVRPRLVKIPIKSCHVFITGGSSGIDLASARQAAAEGARVNILARNLEKLEEAKTSIRLSIGIDVAIVSADVCDFEAVEEAVESAGPIDVLICNQRVFAACELENQEIKEIKGMIDVNLIGTFNLVKAALHGMKNRSDRKSVSIAFMSSQSGQVLYVCVLQAFRLSGRLVRVPELKL</sequence>
<evidence type="ECO:0000313" key="2">
    <source>
        <dbReference type="Proteomes" id="UP001056120"/>
    </source>
</evidence>
<accession>A0ACB9DAE0</accession>
<keyword evidence="2" id="KW-1185">Reference proteome</keyword>
<proteinExistence type="predicted"/>
<evidence type="ECO:0000313" key="1">
    <source>
        <dbReference type="EMBL" id="KAI3743505.1"/>
    </source>
</evidence>
<reference evidence="1 2" key="2">
    <citation type="journal article" date="2022" name="Mol. Ecol. Resour.">
        <title>The genomes of chicory, endive, great burdock and yacon provide insights into Asteraceae paleo-polyploidization history and plant inulin production.</title>
        <authorList>
            <person name="Fan W."/>
            <person name="Wang S."/>
            <person name="Wang H."/>
            <person name="Wang A."/>
            <person name="Jiang F."/>
            <person name="Liu H."/>
            <person name="Zhao H."/>
            <person name="Xu D."/>
            <person name="Zhang Y."/>
        </authorList>
    </citation>
    <scope>NUCLEOTIDE SEQUENCE [LARGE SCALE GENOMIC DNA]</scope>
    <source>
        <strain evidence="2">cv. Yunnan</strain>
        <tissue evidence="1">Leaves</tissue>
    </source>
</reference>
<gene>
    <name evidence="1" type="ORF">L1987_61215</name>
</gene>
<dbReference type="EMBL" id="CM042037">
    <property type="protein sequence ID" value="KAI3743505.1"/>
    <property type="molecule type" value="Genomic_DNA"/>
</dbReference>
<name>A0ACB9DAE0_9ASTR</name>